<dbReference type="Proteomes" id="UP001497512">
    <property type="component" value="Chromosome 13"/>
</dbReference>
<evidence type="ECO:0000256" key="1">
    <source>
        <dbReference type="SAM" id="SignalP"/>
    </source>
</evidence>
<feature type="signal peptide" evidence="1">
    <location>
        <begin position="1"/>
        <end position="27"/>
    </location>
</feature>
<sequence>MEALLPSILRPFPILISSVVLWVHSLCDPSSLGSRNVAQRDILCSGCGILYSQHGMIYH</sequence>
<dbReference type="EMBL" id="OZ019905">
    <property type="protein sequence ID" value="CAK9201850.1"/>
    <property type="molecule type" value="Genomic_DNA"/>
</dbReference>
<keyword evidence="3" id="KW-1185">Reference proteome</keyword>
<evidence type="ECO:0000313" key="3">
    <source>
        <dbReference type="Proteomes" id="UP001497512"/>
    </source>
</evidence>
<accession>A0ABP0TPK5</accession>
<feature type="chain" id="PRO_5047004191" evidence="1">
    <location>
        <begin position="28"/>
        <end position="59"/>
    </location>
</feature>
<gene>
    <name evidence="2" type="ORF">CSSPTR1EN2_LOCUS6113</name>
</gene>
<evidence type="ECO:0000313" key="2">
    <source>
        <dbReference type="EMBL" id="CAK9201850.1"/>
    </source>
</evidence>
<protein>
    <submittedName>
        <fullName evidence="2">Uncharacterized protein</fullName>
    </submittedName>
</protein>
<name>A0ABP0TPK5_9BRYO</name>
<proteinExistence type="predicted"/>
<organism evidence="2 3">
    <name type="scientific">Sphagnum troendelagicum</name>
    <dbReference type="NCBI Taxonomy" id="128251"/>
    <lineage>
        <taxon>Eukaryota</taxon>
        <taxon>Viridiplantae</taxon>
        <taxon>Streptophyta</taxon>
        <taxon>Embryophyta</taxon>
        <taxon>Bryophyta</taxon>
        <taxon>Sphagnophytina</taxon>
        <taxon>Sphagnopsida</taxon>
        <taxon>Sphagnales</taxon>
        <taxon>Sphagnaceae</taxon>
        <taxon>Sphagnum</taxon>
    </lineage>
</organism>
<reference evidence="2" key="1">
    <citation type="submission" date="2024-02" db="EMBL/GenBank/DDBJ databases">
        <authorList>
            <consortium name="ELIXIR-Norway"/>
            <consortium name="Elixir Norway"/>
        </authorList>
    </citation>
    <scope>NUCLEOTIDE SEQUENCE</scope>
</reference>
<keyword evidence="1" id="KW-0732">Signal</keyword>